<keyword evidence="4" id="KW-0804">Transcription</keyword>
<dbReference type="AlphaFoldDB" id="A0A939E8N6"/>
<dbReference type="GO" id="GO:0003677">
    <property type="term" value="F:DNA binding"/>
    <property type="evidence" value="ECO:0007669"/>
    <property type="project" value="UniProtKB-KW"/>
</dbReference>
<dbReference type="SUPFAM" id="SSF53850">
    <property type="entry name" value="Periplasmic binding protein-like II"/>
    <property type="match status" value="1"/>
</dbReference>
<evidence type="ECO:0000256" key="3">
    <source>
        <dbReference type="ARBA" id="ARBA00023125"/>
    </source>
</evidence>
<sequence>MTISTPACVVSIPIPRQLDLPTSVGLELLQKKRINTMTSMNKIERLPIDPSLLHTFSTIAECGNLTVAAQRLGRTQSAISVQLRKLEESLETSLFVRSARGMALTSAGEALLSRAVPILSAIRDAADLFLEPLTGTIRVGLPDDFDEGVLERILSEFSQSRPGVQVLARSGCTSGYSRAIQAGDLDVAVCSGLDDPGGEPLGSEPIVWVAREGSVWSQNAPVPLAVLDRSCYWQDLPADVLRKAGRDHCIAFRSGSFSSLKAALRSGLAVGLLPQSCVSEGLTILTNVDGFPDLPVSHRSIQFSAQAPKTLAKAMVEAIKSARAA</sequence>
<dbReference type="FunFam" id="1.10.10.10:FF:000001">
    <property type="entry name" value="LysR family transcriptional regulator"/>
    <property type="match status" value="1"/>
</dbReference>
<accession>A0A939E8N6</accession>
<evidence type="ECO:0000256" key="1">
    <source>
        <dbReference type="ARBA" id="ARBA00009437"/>
    </source>
</evidence>
<dbReference type="InterPro" id="IPR036388">
    <property type="entry name" value="WH-like_DNA-bd_sf"/>
</dbReference>
<dbReference type="Gene3D" id="1.10.10.10">
    <property type="entry name" value="Winged helix-like DNA-binding domain superfamily/Winged helix DNA-binding domain"/>
    <property type="match status" value="1"/>
</dbReference>
<proteinExistence type="inferred from homology"/>
<evidence type="ECO:0000256" key="4">
    <source>
        <dbReference type="ARBA" id="ARBA00023163"/>
    </source>
</evidence>
<dbReference type="Gene3D" id="3.40.190.10">
    <property type="entry name" value="Periplasmic binding protein-like II"/>
    <property type="match status" value="2"/>
</dbReference>
<feature type="domain" description="HTH lysR-type" evidence="5">
    <location>
        <begin position="48"/>
        <end position="105"/>
    </location>
</feature>
<dbReference type="Pfam" id="PF03466">
    <property type="entry name" value="LysR_substrate"/>
    <property type="match status" value="1"/>
</dbReference>
<dbReference type="InterPro" id="IPR036390">
    <property type="entry name" value="WH_DNA-bd_sf"/>
</dbReference>
<evidence type="ECO:0000256" key="2">
    <source>
        <dbReference type="ARBA" id="ARBA00023015"/>
    </source>
</evidence>
<name>A0A939E8N6_9HYPH</name>
<dbReference type="SUPFAM" id="SSF46785">
    <property type="entry name" value="Winged helix' DNA-binding domain"/>
    <property type="match status" value="1"/>
</dbReference>
<dbReference type="PANTHER" id="PTHR30579:SF7">
    <property type="entry name" value="HTH-TYPE TRANSCRIPTIONAL REGULATOR LRHA-RELATED"/>
    <property type="match status" value="1"/>
</dbReference>
<evidence type="ECO:0000259" key="5">
    <source>
        <dbReference type="PROSITE" id="PS50931"/>
    </source>
</evidence>
<dbReference type="InterPro" id="IPR050176">
    <property type="entry name" value="LTTR"/>
</dbReference>
<dbReference type="EMBL" id="JAEKJZ010000001">
    <property type="protein sequence ID" value="MBN9668911.1"/>
    <property type="molecule type" value="Genomic_DNA"/>
</dbReference>
<dbReference type="Proteomes" id="UP000664096">
    <property type="component" value="Unassembled WGS sequence"/>
</dbReference>
<dbReference type="GO" id="GO:0003700">
    <property type="term" value="F:DNA-binding transcription factor activity"/>
    <property type="evidence" value="ECO:0007669"/>
    <property type="project" value="InterPro"/>
</dbReference>
<dbReference type="PROSITE" id="PS50931">
    <property type="entry name" value="HTH_LYSR"/>
    <property type="match status" value="1"/>
</dbReference>
<gene>
    <name evidence="6" type="ORF">JF539_01095</name>
</gene>
<dbReference type="PANTHER" id="PTHR30579">
    <property type="entry name" value="TRANSCRIPTIONAL REGULATOR"/>
    <property type="match status" value="1"/>
</dbReference>
<comment type="similarity">
    <text evidence="1">Belongs to the LysR transcriptional regulatory family.</text>
</comment>
<protein>
    <submittedName>
        <fullName evidence="6">LysR family transcriptional regulator</fullName>
    </submittedName>
</protein>
<evidence type="ECO:0000313" key="6">
    <source>
        <dbReference type="EMBL" id="MBN9668911.1"/>
    </source>
</evidence>
<dbReference type="Pfam" id="PF00126">
    <property type="entry name" value="HTH_1"/>
    <property type="match status" value="1"/>
</dbReference>
<comment type="caution">
    <text evidence="6">The sequence shown here is derived from an EMBL/GenBank/DDBJ whole genome shotgun (WGS) entry which is preliminary data.</text>
</comment>
<keyword evidence="3" id="KW-0238">DNA-binding</keyword>
<dbReference type="PRINTS" id="PR00039">
    <property type="entry name" value="HTHLYSR"/>
</dbReference>
<dbReference type="InterPro" id="IPR005119">
    <property type="entry name" value="LysR_subst-bd"/>
</dbReference>
<evidence type="ECO:0000313" key="7">
    <source>
        <dbReference type="Proteomes" id="UP000664096"/>
    </source>
</evidence>
<organism evidence="6 7">
    <name type="scientific">Roseibium aggregatum</name>
    <dbReference type="NCBI Taxonomy" id="187304"/>
    <lineage>
        <taxon>Bacteria</taxon>
        <taxon>Pseudomonadati</taxon>
        <taxon>Pseudomonadota</taxon>
        <taxon>Alphaproteobacteria</taxon>
        <taxon>Hyphomicrobiales</taxon>
        <taxon>Stappiaceae</taxon>
        <taxon>Roseibium</taxon>
    </lineage>
</organism>
<reference evidence="6" key="1">
    <citation type="submission" date="2020-12" db="EMBL/GenBank/DDBJ databases">
        <title>Oil enriched cultivation method for isolating marine PHA-producing bacteria.</title>
        <authorList>
            <person name="Zheng W."/>
            <person name="Yu S."/>
            <person name="Huang Y."/>
        </authorList>
    </citation>
    <scope>NUCLEOTIDE SEQUENCE</scope>
    <source>
        <strain evidence="6">SY-2-12</strain>
    </source>
</reference>
<dbReference type="InterPro" id="IPR000847">
    <property type="entry name" value="LysR_HTH_N"/>
</dbReference>
<keyword evidence="2" id="KW-0805">Transcription regulation</keyword>
<dbReference type="RefSeq" id="WP_207138307.1">
    <property type="nucleotide sequence ID" value="NZ_JAEKJZ010000001.1"/>
</dbReference>